<dbReference type="EMBL" id="JAHRIP010086985">
    <property type="protein sequence ID" value="MEQ2315642.1"/>
    <property type="molecule type" value="Genomic_DNA"/>
</dbReference>
<proteinExistence type="predicted"/>
<feature type="compositionally biased region" description="Basic and acidic residues" evidence="1">
    <location>
        <begin position="33"/>
        <end position="42"/>
    </location>
</feature>
<gene>
    <name evidence="2" type="ORF">AMECASPLE_024528</name>
</gene>
<dbReference type="Proteomes" id="UP001469553">
    <property type="component" value="Unassembled WGS sequence"/>
</dbReference>
<evidence type="ECO:0000313" key="3">
    <source>
        <dbReference type="Proteomes" id="UP001469553"/>
    </source>
</evidence>
<reference evidence="2 3" key="1">
    <citation type="submission" date="2021-06" db="EMBL/GenBank/DDBJ databases">
        <authorList>
            <person name="Palmer J.M."/>
        </authorList>
    </citation>
    <scope>NUCLEOTIDE SEQUENCE [LARGE SCALE GENOMIC DNA]</scope>
    <source>
        <strain evidence="2 3">AS_MEX2019</strain>
        <tissue evidence="2">Muscle</tissue>
    </source>
</reference>
<sequence length="134" mass="15379">MAAIVSLWIVGGPKRRQELGSSISSSLQLYSKRGSEHNKNTADTDQSSDPQLTETLQKHAELKAWMSVVNERNQPRTMKQNQLMYRTRTKAGDQGTKNRCNEEAGRQREQVKTIHRLKHDEGTNKQYRNEAINK</sequence>
<accession>A0ABV1AAP5</accession>
<feature type="compositionally biased region" description="Polar residues" evidence="1">
    <location>
        <begin position="43"/>
        <end position="53"/>
    </location>
</feature>
<name>A0ABV1AAP5_9TELE</name>
<feature type="region of interest" description="Disordered" evidence="1">
    <location>
        <begin position="30"/>
        <end position="53"/>
    </location>
</feature>
<feature type="compositionally biased region" description="Basic and acidic residues" evidence="1">
    <location>
        <begin position="99"/>
        <end position="109"/>
    </location>
</feature>
<organism evidence="2 3">
    <name type="scientific">Ameca splendens</name>
    <dbReference type="NCBI Taxonomy" id="208324"/>
    <lineage>
        <taxon>Eukaryota</taxon>
        <taxon>Metazoa</taxon>
        <taxon>Chordata</taxon>
        <taxon>Craniata</taxon>
        <taxon>Vertebrata</taxon>
        <taxon>Euteleostomi</taxon>
        <taxon>Actinopterygii</taxon>
        <taxon>Neopterygii</taxon>
        <taxon>Teleostei</taxon>
        <taxon>Neoteleostei</taxon>
        <taxon>Acanthomorphata</taxon>
        <taxon>Ovalentaria</taxon>
        <taxon>Atherinomorphae</taxon>
        <taxon>Cyprinodontiformes</taxon>
        <taxon>Goodeidae</taxon>
        <taxon>Ameca</taxon>
    </lineage>
</organism>
<feature type="region of interest" description="Disordered" evidence="1">
    <location>
        <begin position="71"/>
        <end position="109"/>
    </location>
</feature>
<feature type="compositionally biased region" description="Polar residues" evidence="1">
    <location>
        <begin position="71"/>
        <end position="84"/>
    </location>
</feature>
<protein>
    <submittedName>
        <fullName evidence="2">Uncharacterized protein</fullName>
    </submittedName>
</protein>
<comment type="caution">
    <text evidence="2">The sequence shown here is derived from an EMBL/GenBank/DDBJ whole genome shotgun (WGS) entry which is preliminary data.</text>
</comment>
<evidence type="ECO:0000313" key="2">
    <source>
        <dbReference type="EMBL" id="MEQ2315642.1"/>
    </source>
</evidence>
<keyword evidence="3" id="KW-1185">Reference proteome</keyword>
<evidence type="ECO:0000256" key="1">
    <source>
        <dbReference type="SAM" id="MobiDB-lite"/>
    </source>
</evidence>